<comment type="subcellular location">
    <subcellularLocation>
        <location evidence="1">Cytoplasm</location>
        <location evidence="1">Cytosol</location>
    </subcellularLocation>
    <subcellularLocation>
        <location evidence="2">Cytoplasmic vesicle</location>
    </subcellularLocation>
</comment>
<dbReference type="Proteomes" id="UP000593571">
    <property type="component" value="Unassembled WGS sequence"/>
</dbReference>
<dbReference type="CDD" id="cd00070">
    <property type="entry name" value="GLECT"/>
    <property type="match status" value="2"/>
</dbReference>
<reference evidence="11 12" key="1">
    <citation type="journal article" date="2020" name="Nature">
        <title>Six reference-quality genomes reveal evolution of bat adaptations.</title>
        <authorList>
            <person name="Jebb D."/>
            <person name="Huang Z."/>
            <person name="Pippel M."/>
            <person name="Hughes G.M."/>
            <person name="Lavrichenko K."/>
            <person name="Devanna P."/>
            <person name="Winkler S."/>
            <person name="Jermiin L.S."/>
            <person name="Skirmuntt E.C."/>
            <person name="Katzourakis A."/>
            <person name="Burkitt-Gray L."/>
            <person name="Ray D.A."/>
            <person name="Sullivan K.A.M."/>
            <person name="Roscito J.G."/>
            <person name="Kirilenko B.M."/>
            <person name="Davalos L.M."/>
            <person name="Corthals A.P."/>
            <person name="Power M.L."/>
            <person name="Jones G."/>
            <person name="Ransome R.D."/>
            <person name="Dechmann D.K.N."/>
            <person name="Locatelli A.G."/>
            <person name="Puechmaille S.J."/>
            <person name="Fedrigo O."/>
            <person name="Jarvis E.D."/>
            <person name="Hiller M."/>
            <person name="Vernes S.C."/>
            <person name="Myers E.W."/>
            <person name="Teeling E.C."/>
        </authorList>
    </citation>
    <scope>NUCLEOTIDE SEQUENCE [LARGE SCALE GENOMIC DNA]</scope>
    <source>
        <strain evidence="11">MRouAeg1</strain>
        <tissue evidence="11">Muscle</tissue>
    </source>
</reference>
<keyword evidence="4 9" id="KW-0430">Lectin</keyword>
<dbReference type="Gene3D" id="2.60.120.200">
    <property type="match status" value="2"/>
</dbReference>
<evidence type="ECO:0000256" key="8">
    <source>
        <dbReference type="ARBA" id="ARBA00055216"/>
    </source>
</evidence>
<dbReference type="GO" id="GO:0006914">
    <property type="term" value="P:autophagy"/>
    <property type="evidence" value="ECO:0007669"/>
    <property type="project" value="UniProtKB-KW"/>
</dbReference>
<gene>
    <name evidence="11" type="ORF">HJG63_007597</name>
</gene>
<keyword evidence="12" id="KW-1185">Reference proteome</keyword>
<evidence type="ECO:0000256" key="4">
    <source>
        <dbReference type="ARBA" id="ARBA00022734"/>
    </source>
</evidence>
<proteinExistence type="predicted"/>
<dbReference type="InterPro" id="IPR001079">
    <property type="entry name" value="Galectin_CRD"/>
</dbReference>
<keyword evidence="5" id="KW-0677">Repeat</keyword>
<evidence type="ECO:0000256" key="9">
    <source>
        <dbReference type="RuleBase" id="RU102079"/>
    </source>
</evidence>
<feature type="domain" description="Galectin" evidence="10">
    <location>
        <begin position="18"/>
        <end position="151"/>
    </location>
</feature>
<evidence type="ECO:0000256" key="7">
    <source>
        <dbReference type="ARBA" id="ARBA00023329"/>
    </source>
</evidence>
<accession>A0A7J8BA18</accession>
<keyword evidence="7" id="KW-0968">Cytoplasmic vesicle</keyword>
<protein>
    <recommendedName>
        <fullName evidence="9">Galectin</fullName>
    </recommendedName>
</protein>
<dbReference type="PROSITE" id="PS51304">
    <property type="entry name" value="GALECTIN"/>
    <property type="match status" value="2"/>
</dbReference>
<dbReference type="OrthoDB" id="6251307at2759"/>
<comment type="function">
    <text evidence="8">Beta-galactoside-binding lectin that acts as a sensor of membrane damage caused by infection and restricts the proliferation of infecting pathogens by targeting them for autophagy. Detects membrane rupture by binding beta-galactoside ligands located on the lumenal side of the endosome membrane; these ligands becoming exposed to the cytoplasm following rupture. Restricts infection by initiating autophagy via interaction with CALCOCO2/NDP52. Required to restrict infection of bacterial invasion such as S.typhimurium. Also required to restrict infection of Picornaviridae viruses. Has a marked preference for 3'-O-sialylated and 3'-O-sulfated glycans.</text>
</comment>
<dbReference type="AlphaFoldDB" id="A0A7J8BA18"/>
<evidence type="ECO:0000313" key="11">
    <source>
        <dbReference type="EMBL" id="KAF6395315.1"/>
    </source>
</evidence>
<evidence type="ECO:0000256" key="6">
    <source>
        <dbReference type="ARBA" id="ARBA00023006"/>
    </source>
</evidence>
<evidence type="ECO:0000313" key="12">
    <source>
        <dbReference type="Proteomes" id="UP000593571"/>
    </source>
</evidence>
<organism evidence="11 12">
    <name type="scientific">Rousettus aegyptiacus</name>
    <name type="common">Egyptian fruit bat</name>
    <name type="synonym">Pteropus aegyptiacus</name>
    <dbReference type="NCBI Taxonomy" id="9407"/>
    <lineage>
        <taxon>Eukaryota</taxon>
        <taxon>Metazoa</taxon>
        <taxon>Chordata</taxon>
        <taxon>Craniata</taxon>
        <taxon>Vertebrata</taxon>
        <taxon>Euteleostomi</taxon>
        <taxon>Mammalia</taxon>
        <taxon>Eutheria</taxon>
        <taxon>Laurasiatheria</taxon>
        <taxon>Chiroptera</taxon>
        <taxon>Yinpterochiroptera</taxon>
        <taxon>Pteropodoidea</taxon>
        <taxon>Pteropodidae</taxon>
        <taxon>Rousettinae</taxon>
        <taxon>Rousettus</taxon>
    </lineage>
</organism>
<dbReference type="SUPFAM" id="SSF49899">
    <property type="entry name" value="Concanavalin A-like lectins/glucanases"/>
    <property type="match status" value="2"/>
</dbReference>
<sequence length="297" mass="33779">MMSLNNLQNVTYNPVIPYVGTIPEQLEPGTLIVIRGHVPSDSDRFQVDLQNGSSVKPRADVVFHFNPRFKRSNCIVCNTLKNERWGREEITYDMPFKKEKSFEIVILVLEDKFQVAVNGKHVLLYAHRMRPEEVDTLGIYGKVHVHSVGYSFSSVQNGGLQQLTLPFVARLNSSMGPGRTVVIKGEVNTKAKGFNVDLLSGKTKDIALHLNPRLNVKAFVRNSFLQGAWGEEERNITCFPFSPGMYFEMIIYCDVKEFKVAINGVHSLEYKHRLRELANIDTLEVDGDIHLLEVRSW</sequence>
<feature type="domain" description="Galectin" evidence="10">
    <location>
        <begin position="167"/>
        <end position="297"/>
    </location>
</feature>
<evidence type="ECO:0000256" key="2">
    <source>
        <dbReference type="ARBA" id="ARBA00004541"/>
    </source>
</evidence>
<keyword evidence="3" id="KW-0963">Cytoplasm</keyword>
<dbReference type="FunFam" id="2.60.120.200:FF:000073">
    <property type="entry name" value="Galectin"/>
    <property type="match status" value="1"/>
</dbReference>
<dbReference type="FunFam" id="2.60.120.200:FF:000054">
    <property type="entry name" value="Galectin"/>
    <property type="match status" value="1"/>
</dbReference>
<dbReference type="GO" id="GO:0031410">
    <property type="term" value="C:cytoplasmic vesicle"/>
    <property type="evidence" value="ECO:0007669"/>
    <property type="project" value="UniProtKB-SubCell"/>
</dbReference>
<evidence type="ECO:0000256" key="1">
    <source>
        <dbReference type="ARBA" id="ARBA00004514"/>
    </source>
</evidence>
<dbReference type="SMART" id="SM00276">
    <property type="entry name" value="GLECT"/>
    <property type="match status" value="2"/>
</dbReference>
<dbReference type="Pfam" id="PF00337">
    <property type="entry name" value="Gal-bind_lectin"/>
    <property type="match status" value="2"/>
</dbReference>
<dbReference type="GO" id="GO:0030246">
    <property type="term" value="F:carbohydrate binding"/>
    <property type="evidence" value="ECO:0007669"/>
    <property type="project" value="UniProtKB-UniRule"/>
</dbReference>
<evidence type="ECO:0000256" key="3">
    <source>
        <dbReference type="ARBA" id="ARBA00022490"/>
    </source>
</evidence>
<dbReference type="InterPro" id="IPR013320">
    <property type="entry name" value="ConA-like_dom_sf"/>
</dbReference>
<dbReference type="GO" id="GO:0005829">
    <property type="term" value="C:cytosol"/>
    <property type="evidence" value="ECO:0007669"/>
    <property type="project" value="UniProtKB-SubCell"/>
</dbReference>
<dbReference type="SMART" id="SM00908">
    <property type="entry name" value="Gal-bind_lectin"/>
    <property type="match status" value="2"/>
</dbReference>
<name>A0A7J8BA18_ROUAE</name>
<dbReference type="PANTHER" id="PTHR11346:SF22">
    <property type="entry name" value="GALECTIN-8"/>
    <property type="match status" value="1"/>
</dbReference>
<keyword evidence="6" id="KW-0072">Autophagy</keyword>
<dbReference type="InterPro" id="IPR044156">
    <property type="entry name" value="Galectin-like"/>
</dbReference>
<comment type="caution">
    <text evidence="11">The sequence shown here is derived from an EMBL/GenBank/DDBJ whole genome shotgun (WGS) entry which is preliminary data.</text>
</comment>
<evidence type="ECO:0000256" key="5">
    <source>
        <dbReference type="ARBA" id="ARBA00022737"/>
    </source>
</evidence>
<dbReference type="PANTHER" id="PTHR11346">
    <property type="entry name" value="GALECTIN"/>
    <property type="match status" value="1"/>
</dbReference>
<dbReference type="EMBL" id="JACASE010000018">
    <property type="protein sequence ID" value="KAF6395315.1"/>
    <property type="molecule type" value="Genomic_DNA"/>
</dbReference>
<evidence type="ECO:0000259" key="10">
    <source>
        <dbReference type="PROSITE" id="PS51304"/>
    </source>
</evidence>